<evidence type="ECO:0000313" key="1">
    <source>
        <dbReference type="EMBL" id="AEE52019.1"/>
    </source>
</evidence>
<accession>F4L4L8</accession>
<evidence type="ECO:0000313" key="2">
    <source>
        <dbReference type="Proteomes" id="UP000008461"/>
    </source>
</evidence>
<dbReference type="HOGENOM" id="CLU_1747093_0_0_10"/>
<keyword evidence="2" id="KW-1185">Reference proteome</keyword>
<proteinExistence type="predicted"/>
<protein>
    <submittedName>
        <fullName evidence="1">Uncharacterized protein</fullName>
    </submittedName>
</protein>
<organism evidence="1 2">
    <name type="scientific">Haliscomenobacter hydrossis (strain ATCC 27775 / DSM 1100 / LMG 10767 / O)</name>
    <dbReference type="NCBI Taxonomy" id="760192"/>
    <lineage>
        <taxon>Bacteria</taxon>
        <taxon>Pseudomonadati</taxon>
        <taxon>Bacteroidota</taxon>
        <taxon>Saprospiria</taxon>
        <taxon>Saprospirales</taxon>
        <taxon>Haliscomenobacteraceae</taxon>
        <taxon>Haliscomenobacter</taxon>
    </lineage>
</organism>
<dbReference type="Proteomes" id="UP000008461">
    <property type="component" value="Chromosome"/>
</dbReference>
<dbReference type="STRING" id="760192.Halhy_4173"/>
<sequence length="146" mass="16819">MNAISTITRSNFELTSVMTQEVGFEKDHTLSLGDFLEEKISFSGFGSTVNSIRFIPIIVSPVFEKFYPNEIIYHRSRHQLGLYWQMDYERVMKSTAAECKAYLAEFFIEVLEIAKATKRIRDFDYDGFIAAVKAVLPEWVASEPEI</sequence>
<dbReference type="AlphaFoldDB" id="F4L4L8"/>
<dbReference type="KEGG" id="hhy:Halhy_4173"/>
<dbReference type="EMBL" id="CP002691">
    <property type="protein sequence ID" value="AEE52019.1"/>
    <property type="molecule type" value="Genomic_DNA"/>
</dbReference>
<reference key="2">
    <citation type="submission" date="2011-04" db="EMBL/GenBank/DDBJ databases">
        <title>Complete sequence of chromosome of Haliscomenobacter hydrossis DSM 1100.</title>
        <authorList>
            <consortium name="US DOE Joint Genome Institute (JGI-PGF)"/>
            <person name="Lucas S."/>
            <person name="Han J."/>
            <person name="Lapidus A."/>
            <person name="Bruce D."/>
            <person name="Goodwin L."/>
            <person name="Pitluck S."/>
            <person name="Peters L."/>
            <person name="Kyrpides N."/>
            <person name="Mavromatis K."/>
            <person name="Ivanova N."/>
            <person name="Ovchinnikova G."/>
            <person name="Pagani I."/>
            <person name="Daligault H."/>
            <person name="Detter J.C."/>
            <person name="Han C."/>
            <person name="Land M."/>
            <person name="Hauser L."/>
            <person name="Markowitz V."/>
            <person name="Cheng J.-F."/>
            <person name="Hugenholtz P."/>
            <person name="Woyke T."/>
            <person name="Wu D."/>
            <person name="Verbarg S."/>
            <person name="Frueling A."/>
            <person name="Brambilla E."/>
            <person name="Klenk H.-P."/>
            <person name="Eisen J.A."/>
        </authorList>
    </citation>
    <scope>NUCLEOTIDE SEQUENCE</scope>
    <source>
        <strain>DSM 1100</strain>
    </source>
</reference>
<gene>
    <name evidence="1" type="ordered locus">Halhy_4173</name>
</gene>
<reference evidence="1 2" key="1">
    <citation type="journal article" date="2011" name="Stand. Genomic Sci.">
        <title>Complete genome sequence of Haliscomenobacter hydrossis type strain (O).</title>
        <authorList>
            <consortium name="US DOE Joint Genome Institute (JGI-PGF)"/>
            <person name="Daligault H."/>
            <person name="Lapidus A."/>
            <person name="Zeytun A."/>
            <person name="Nolan M."/>
            <person name="Lucas S."/>
            <person name="Del Rio T.G."/>
            <person name="Tice H."/>
            <person name="Cheng J.F."/>
            <person name="Tapia R."/>
            <person name="Han C."/>
            <person name="Goodwin L."/>
            <person name="Pitluck S."/>
            <person name="Liolios K."/>
            <person name="Pagani I."/>
            <person name="Ivanova N."/>
            <person name="Huntemann M."/>
            <person name="Mavromatis K."/>
            <person name="Mikhailova N."/>
            <person name="Pati A."/>
            <person name="Chen A."/>
            <person name="Palaniappan K."/>
            <person name="Land M."/>
            <person name="Hauser L."/>
            <person name="Brambilla E.M."/>
            <person name="Rohde M."/>
            <person name="Verbarg S."/>
            <person name="Goker M."/>
            <person name="Bristow J."/>
            <person name="Eisen J.A."/>
            <person name="Markowitz V."/>
            <person name="Hugenholtz P."/>
            <person name="Kyrpides N.C."/>
            <person name="Klenk H.P."/>
            <person name="Woyke T."/>
        </authorList>
    </citation>
    <scope>NUCLEOTIDE SEQUENCE [LARGE SCALE GENOMIC DNA]</scope>
    <source>
        <strain evidence="2">ATCC 27775 / DSM 1100 / LMG 10767 / O</strain>
    </source>
</reference>
<name>F4L4L8_HALH1</name>